<protein>
    <submittedName>
        <fullName evidence="2">Uncharacterized protein</fullName>
    </submittedName>
</protein>
<comment type="caution">
    <text evidence="2">The sequence shown here is derived from an EMBL/GenBank/DDBJ whole genome shotgun (WGS) entry which is preliminary data.</text>
</comment>
<dbReference type="RefSeq" id="WP_344498828.1">
    <property type="nucleotide sequence ID" value="NZ_BAAAQD010000001.1"/>
</dbReference>
<dbReference type="EMBL" id="BAAAQD010000001">
    <property type="protein sequence ID" value="GAA1499874.1"/>
    <property type="molecule type" value="Genomic_DNA"/>
</dbReference>
<dbReference type="CDD" id="cd00882">
    <property type="entry name" value="Ras_like_GTPase"/>
    <property type="match status" value="1"/>
</dbReference>
<evidence type="ECO:0000256" key="1">
    <source>
        <dbReference type="SAM" id="MobiDB-lite"/>
    </source>
</evidence>
<dbReference type="NCBIfam" id="NF041121">
    <property type="entry name" value="SAV_2336_NTERM"/>
    <property type="match status" value="1"/>
</dbReference>
<feature type="compositionally biased region" description="Low complexity" evidence="1">
    <location>
        <begin position="963"/>
        <end position="981"/>
    </location>
</feature>
<feature type="region of interest" description="Disordered" evidence="1">
    <location>
        <begin position="961"/>
        <end position="985"/>
    </location>
</feature>
<dbReference type="InterPro" id="IPR027417">
    <property type="entry name" value="P-loop_NTPase"/>
</dbReference>
<dbReference type="SUPFAM" id="SSF52540">
    <property type="entry name" value="P-loop containing nucleoside triphosphate hydrolases"/>
    <property type="match status" value="2"/>
</dbReference>
<organism evidence="2 3">
    <name type="scientific">Dactylosporangium maewongense</name>
    <dbReference type="NCBI Taxonomy" id="634393"/>
    <lineage>
        <taxon>Bacteria</taxon>
        <taxon>Bacillati</taxon>
        <taxon>Actinomycetota</taxon>
        <taxon>Actinomycetes</taxon>
        <taxon>Micromonosporales</taxon>
        <taxon>Micromonosporaceae</taxon>
        <taxon>Dactylosporangium</taxon>
    </lineage>
</organism>
<feature type="region of interest" description="Disordered" evidence="1">
    <location>
        <begin position="51"/>
        <end position="80"/>
    </location>
</feature>
<dbReference type="InterPro" id="IPR047738">
    <property type="entry name" value="SAV_2336-like_N"/>
</dbReference>
<feature type="compositionally biased region" description="Pro residues" evidence="1">
    <location>
        <begin position="60"/>
        <end position="72"/>
    </location>
</feature>
<evidence type="ECO:0000313" key="3">
    <source>
        <dbReference type="Proteomes" id="UP001501470"/>
    </source>
</evidence>
<dbReference type="Proteomes" id="UP001501470">
    <property type="component" value="Unassembled WGS sequence"/>
</dbReference>
<accession>A0ABP4KAT6</accession>
<name>A0ABP4KAT6_9ACTN</name>
<reference evidence="3" key="1">
    <citation type="journal article" date="2019" name="Int. J. Syst. Evol. Microbiol.">
        <title>The Global Catalogue of Microorganisms (GCM) 10K type strain sequencing project: providing services to taxonomists for standard genome sequencing and annotation.</title>
        <authorList>
            <consortium name="The Broad Institute Genomics Platform"/>
            <consortium name="The Broad Institute Genome Sequencing Center for Infectious Disease"/>
            <person name="Wu L."/>
            <person name="Ma J."/>
        </authorList>
    </citation>
    <scope>NUCLEOTIDE SEQUENCE [LARGE SCALE GENOMIC DNA]</scope>
    <source>
        <strain evidence="3">JCM 15933</strain>
    </source>
</reference>
<dbReference type="Gene3D" id="3.40.50.300">
    <property type="entry name" value="P-loop containing nucleotide triphosphate hydrolases"/>
    <property type="match status" value="2"/>
</dbReference>
<evidence type="ECO:0000313" key="2">
    <source>
        <dbReference type="EMBL" id="GAA1499874.1"/>
    </source>
</evidence>
<proteinExistence type="predicted"/>
<sequence>MIDRIVLALAEQMPDATPEEIADLLWLTARTIPTAAPTAVAATVPVDGSPADVAAAADGQPPPVLDAGPAPPREAETPAPAHRHGLVEHSVAGTTPAAPAPAVAVGLRAPDATDRPDATARSFAAFRRIRRPGRPVVDVDATVEATADARRLTLVTRPVDERGLDVAVVVDRLSTAAVWAGLLTEFELLLRRSGAFRMVHRWDLVPGDTPDHPVRLRDAAKVHHPADRIVDPTGRRLILVITDGVADHWYAPPVWTALRRWAALAPTAIVHLLPERYLGSVALGRPDVAVRGRRRAGTNATAEVRVPWWGDAAPAGALSLPVVPLTPAGLTSWADAVASGDGWVKAIWSAPPPGPPGATANRLLTPAERVRAFRAQATPDARELARFLAGAPTLSLPLIRVLQRRLLSSADPSPIAEIMISGLLERLSGDPDDEHAVLTFRPDVASLLRRGATASEDWDTFEILTDFLERHAGSGTSVHALLAEPAGSAVVDPALKPFAAMGRATALRLGIDLSTAATIEQVPTATPGPAATAMAYRTSTVTVVGDARAGKTALVQALLGGTFEHPPGTRRALRRLHRQDLATPDGMERREVWLHEPSSGLPLRFAREGGAVVLVVVDLRNAHTAVNQAVRWAALIDSSRSGRPVTKFLVASRADEVSPDASVMSRLNECGFDGVFRTSAQDGTGIPSLLDAIVGGRWSGEVPPFAATAAFMGAKETVERGRSETPITDLAIMLGDHRRRTGQTPDRAMFVAALRQLQAFGQVSGTPAEDVWILDPPLLDEYVAAIGSAAAVTVLGAVAEERALAGDVPRRPAWSAGWRHEQLLWSCAVDAVLRGGVATRVGGDGDTMLVFPAMYRPSDASYPGERSHAATFTFGSETPGVFAAVAAHIERMARFQLRHLYRDAAVFSGPAGAVCGISSVLPGDAGGRWSVQVFFGGHTVAEVRDDFVAVVHGQLQRYAAPGSVARSEPPAAEAPPASVGSPPAPAPTDEVRVVFVGPAGSGKTTFLLGILGGQPNPAVYGSWTAIPPEHSSVADDLYRMARLHTFPDPTVTDQNESWIVAGTRPVPPRRRFLGARTRPATREMQFDLRLVDSPGARSLEADDDFVDLLSRADAIILMVDPTRLLPAFRSDIGQLSTYDYLHRLLPKLLRRQLDLGGPARLGQHLAVCVSKFDEPSVYEFGQWLGVVDRQAVGQPTVESGAKASRFVTALCDASAEPNDALVPSLLQRHFRPDRITYHVTSSIGFFVSPAVGFNERDFANVDDRRGRRQFLRLAPLNVWEVLIELADAVRLARAGG</sequence>
<gene>
    <name evidence="2" type="ORF">GCM10009827_003960</name>
</gene>
<keyword evidence="3" id="KW-1185">Reference proteome</keyword>